<accession>A0A0R1U9I4</accession>
<comment type="caution">
    <text evidence="1">The sequence shown here is derived from an EMBL/GenBank/DDBJ whole genome shotgun (WGS) entry which is preliminary data.</text>
</comment>
<dbReference type="RefSeq" id="WP_056954611.1">
    <property type="nucleotide sequence ID" value="NZ_AZFK01000038.1"/>
</dbReference>
<organism evidence="1 2">
    <name type="scientific">Limosilactobacillus ingluviei DSM 15946</name>
    <dbReference type="NCBI Taxonomy" id="1423760"/>
    <lineage>
        <taxon>Bacteria</taxon>
        <taxon>Bacillati</taxon>
        <taxon>Bacillota</taxon>
        <taxon>Bacilli</taxon>
        <taxon>Lactobacillales</taxon>
        <taxon>Lactobacillaceae</taxon>
        <taxon>Limosilactobacillus</taxon>
    </lineage>
</organism>
<evidence type="ECO:0000313" key="2">
    <source>
        <dbReference type="Proteomes" id="UP000050816"/>
    </source>
</evidence>
<proteinExistence type="predicted"/>
<dbReference type="Proteomes" id="UP000050816">
    <property type="component" value="Unassembled WGS sequence"/>
</dbReference>
<gene>
    <name evidence="1" type="ORF">FC43_GL001428</name>
</gene>
<dbReference type="EMBL" id="AZFK01000038">
    <property type="protein sequence ID" value="KRL89980.1"/>
    <property type="molecule type" value="Genomic_DNA"/>
</dbReference>
<sequence length="109" mass="12235">MASNSDSIYYVLSKIQTHPELVETIKPLYGNAVMVTISDELKVADAAHYFPDNHLTVNRLAPSFVAKHGELLEEFFQMTDQDNPGYHDVWITTSHVTAAGCYLVDLSFE</sequence>
<reference evidence="1 2" key="1">
    <citation type="journal article" date="2015" name="Genome Announc.">
        <title>Expanding the biotechnology potential of lactobacilli through comparative genomics of 213 strains and associated genera.</title>
        <authorList>
            <person name="Sun Z."/>
            <person name="Harris H.M."/>
            <person name="McCann A."/>
            <person name="Guo C."/>
            <person name="Argimon S."/>
            <person name="Zhang W."/>
            <person name="Yang X."/>
            <person name="Jeffery I.B."/>
            <person name="Cooney J.C."/>
            <person name="Kagawa T.F."/>
            <person name="Liu W."/>
            <person name="Song Y."/>
            <person name="Salvetti E."/>
            <person name="Wrobel A."/>
            <person name="Rasinkangas P."/>
            <person name="Parkhill J."/>
            <person name="Rea M.C."/>
            <person name="O'Sullivan O."/>
            <person name="Ritari J."/>
            <person name="Douillard F.P."/>
            <person name="Paul Ross R."/>
            <person name="Yang R."/>
            <person name="Briner A.E."/>
            <person name="Felis G.E."/>
            <person name="de Vos W.M."/>
            <person name="Barrangou R."/>
            <person name="Klaenhammer T.R."/>
            <person name="Caufield P.W."/>
            <person name="Cui Y."/>
            <person name="Zhang H."/>
            <person name="O'Toole P.W."/>
        </authorList>
    </citation>
    <scope>NUCLEOTIDE SEQUENCE [LARGE SCALE GENOMIC DNA]</scope>
    <source>
        <strain evidence="1 2">DSM 15946</strain>
    </source>
</reference>
<evidence type="ECO:0000313" key="1">
    <source>
        <dbReference type="EMBL" id="KRL89980.1"/>
    </source>
</evidence>
<dbReference type="AlphaFoldDB" id="A0A0R1U9I4"/>
<dbReference type="PATRIC" id="fig|1423760.3.peg.1500"/>
<name>A0A0R1U9I4_9LACO</name>
<protein>
    <submittedName>
        <fullName evidence="1">Uncharacterized protein</fullName>
    </submittedName>
</protein>